<dbReference type="RefSeq" id="WP_343784981.1">
    <property type="nucleotide sequence ID" value="NZ_BAAAFH010000003.1"/>
</dbReference>
<evidence type="ECO:0000256" key="4">
    <source>
        <dbReference type="ARBA" id="ARBA00022679"/>
    </source>
</evidence>
<dbReference type="PANTHER" id="PTHR46111:SF1">
    <property type="entry name" value="RIBOSOMAL RNA SMALL SUBUNIT METHYLTRANSFERASE I"/>
    <property type="match status" value="1"/>
</dbReference>
<comment type="similarity">
    <text evidence="6">Belongs to the methyltransferase superfamily. RsmI family.</text>
</comment>
<dbReference type="InterPro" id="IPR035996">
    <property type="entry name" value="4pyrrol_Methylase_sf"/>
</dbReference>
<dbReference type="PROSITE" id="PS01296">
    <property type="entry name" value="RSMI"/>
    <property type="match status" value="1"/>
</dbReference>
<comment type="function">
    <text evidence="6">Catalyzes the 2'-O-methylation of the ribose of cytidine 1402 (C1402) in 16S rRNA.</text>
</comment>
<reference evidence="9" key="1">
    <citation type="journal article" date="2019" name="Int. J. Syst. Evol. Microbiol.">
        <title>The Global Catalogue of Microorganisms (GCM) 10K type strain sequencing project: providing services to taxonomists for standard genome sequencing and annotation.</title>
        <authorList>
            <consortium name="The Broad Institute Genomics Platform"/>
            <consortium name="The Broad Institute Genome Sequencing Center for Infectious Disease"/>
            <person name="Wu L."/>
            <person name="Ma J."/>
        </authorList>
    </citation>
    <scope>NUCLEOTIDE SEQUENCE [LARGE SCALE GENOMIC DNA]</scope>
    <source>
        <strain evidence="9">JCM 16083</strain>
    </source>
</reference>
<keyword evidence="5 6" id="KW-0949">S-adenosyl-L-methionine</keyword>
<evidence type="ECO:0000256" key="6">
    <source>
        <dbReference type="HAMAP-Rule" id="MF_01877"/>
    </source>
</evidence>
<protein>
    <recommendedName>
        <fullName evidence="6">Ribosomal RNA small subunit methyltransferase I</fullName>
        <ecNumber evidence="6">2.1.1.198</ecNumber>
    </recommendedName>
    <alternativeName>
        <fullName evidence="6">16S rRNA 2'-O-ribose C1402 methyltransferase</fullName>
    </alternativeName>
    <alternativeName>
        <fullName evidence="6">rRNA (cytidine-2'-O-)-methyltransferase RsmI</fullName>
    </alternativeName>
</protein>
<gene>
    <name evidence="6 8" type="primary">rsmI</name>
    <name evidence="8" type="ORF">GCM10009118_05930</name>
</gene>
<evidence type="ECO:0000313" key="8">
    <source>
        <dbReference type="EMBL" id="GAA0874185.1"/>
    </source>
</evidence>
<keyword evidence="1 6" id="KW-0963">Cytoplasm</keyword>
<evidence type="ECO:0000256" key="5">
    <source>
        <dbReference type="ARBA" id="ARBA00022691"/>
    </source>
</evidence>
<dbReference type="PIRSF" id="PIRSF005917">
    <property type="entry name" value="MTase_YraL"/>
    <property type="match status" value="1"/>
</dbReference>
<dbReference type="Gene3D" id="3.40.1010.10">
    <property type="entry name" value="Cobalt-precorrin-4 Transmethylase, Domain 1"/>
    <property type="match status" value="1"/>
</dbReference>
<dbReference type="EMBL" id="BAAAFH010000003">
    <property type="protein sequence ID" value="GAA0874185.1"/>
    <property type="molecule type" value="Genomic_DNA"/>
</dbReference>
<dbReference type="HAMAP" id="MF_01877">
    <property type="entry name" value="16SrRNA_methyltr_I"/>
    <property type="match status" value="1"/>
</dbReference>
<evidence type="ECO:0000259" key="7">
    <source>
        <dbReference type="Pfam" id="PF00590"/>
    </source>
</evidence>
<keyword evidence="4 6" id="KW-0808">Transferase</keyword>
<dbReference type="InterPro" id="IPR008189">
    <property type="entry name" value="rRNA_ssu_MeTfrase_I"/>
</dbReference>
<feature type="domain" description="Tetrapyrrole methylase" evidence="7">
    <location>
        <begin position="3"/>
        <end position="202"/>
    </location>
</feature>
<keyword evidence="9" id="KW-1185">Reference proteome</keyword>
<evidence type="ECO:0000256" key="1">
    <source>
        <dbReference type="ARBA" id="ARBA00022490"/>
    </source>
</evidence>
<dbReference type="PANTHER" id="PTHR46111">
    <property type="entry name" value="RIBOSOMAL RNA SMALL SUBUNIT METHYLTRANSFERASE I"/>
    <property type="match status" value="1"/>
</dbReference>
<evidence type="ECO:0000256" key="3">
    <source>
        <dbReference type="ARBA" id="ARBA00022603"/>
    </source>
</evidence>
<dbReference type="EC" id="2.1.1.198" evidence="6"/>
<evidence type="ECO:0000313" key="9">
    <source>
        <dbReference type="Proteomes" id="UP001501126"/>
    </source>
</evidence>
<dbReference type="Pfam" id="PF00590">
    <property type="entry name" value="TP_methylase"/>
    <property type="match status" value="1"/>
</dbReference>
<proteinExistence type="inferred from homology"/>
<organism evidence="8 9">
    <name type="scientific">Wandonia haliotis</name>
    <dbReference type="NCBI Taxonomy" id="574963"/>
    <lineage>
        <taxon>Bacteria</taxon>
        <taxon>Pseudomonadati</taxon>
        <taxon>Bacteroidota</taxon>
        <taxon>Flavobacteriia</taxon>
        <taxon>Flavobacteriales</taxon>
        <taxon>Crocinitomicaceae</taxon>
        <taxon>Wandonia</taxon>
    </lineage>
</organism>
<comment type="subcellular location">
    <subcellularLocation>
        <location evidence="6">Cytoplasm</location>
    </subcellularLocation>
</comment>
<dbReference type="SUPFAM" id="SSF53790">
    <property type="entry name" value="Tetrapyrrole methylase"/>
    <property type="match status" value="1"/>
</dbReference>
<sequence>MSKLALVPTPIGNLEDITLRSIRYLKECDSIFAEDTRVTRKLLAHLQIDKKVLPFHAHNEHKALESALRELKNSELTVLVSDAGTPGISDPGFLLVRAALEEQIPVECLPGPTAFIPALVASGFPCDRFVFEGFLPHKKGRQTKLKELSTEERTLVLYESPHRLQKCLEQLVEFFGAERKICVAREISKFFEEFVRGTTQEVLQHFLKNEPKGEIVVVIEGAPKPEKVTGNKYKDKTQDND</sequence>
<dbReference type="NCBIfam" id="TIGR00096">
    <property type="entry name" value="16S rRNA (cytidine(1402)-2'-O)-methyltransferase"/>
    <property type="match status" value="1"/>
</dbReference>
<keyword evidence="2 6" id="KW-0698">rRNA processing</keyword>
<dbReference type="CDD" id="cd11648">
    <property type="entry name" value="RsmI"/>
    <property type="match status" value="1"/>
</dbReference>
<dbReference type="InterPro" id="IPR018063">
    <property type="entry name" value="SAM_MeTrfase_RsmI_CS"/>
</dbReference>
<comment type="caution">
    <text evidence="8">The sequence shown here is derived from an EMBL/GenBank/DDBJ whole genome shotgun (WGS) entry which is preliminary data.</text>
</comment>
<dbReference type="Gene3D" id="3.30.950.10">
    <property type="entry name" value="Methyltransferase, Cobalt-precorrin-4 Transmethylase, Domain 2"/>
    <property type="match status" value="1"/>
</dbReference>
<dbReference type="InterPro" id="IPR014776">
    <property type="entry name" value="4pyrrole_Mease_sub2"/>
</dbReference>
<dbReference type="InterPro" id="IPR000878">
    <property type="entry name" value="4pyrrol_Mease"/>
</dbReference>
<evidence type="ECO:0000256" key="2">
    <source>
        <dbReference type="ARBA" id="ARBA00022552"/>
    </source>
</evidence>
<accession>A0ABP3Y0F8</accession>
<dbReference type="InterPro" id="IPR014777">
    <property type="entry name" value="4pyrrole_Mease_sub1"/>
</dbReference>
<comment type="catalytic activity">
    <reaction evidence="6">
        <text>cytidine(1402) in 16S rRNA + S-adenosyl-L-methionine = 2'-O-methylcytidine(1402) in 16S rRNA + S-adenosyl-L-homocysteine + H(+)</text>
        <dbReference type="Rhea" id="RHEA:42924"/>
        <dbReference type="Rhea" id="RHEA-COMP:10285"/>
        <dbReference type="Rhea" id="RHEA-COMP:10286"/>
        <dbReference type="ChEBI" id="CHEBI:15378"/>
        <dbReference type="ChEBI" id="CHEBI:57856"/>
        <dbReference type="ChEBI" id="CHEBI:59789"/>
        <dbReference type="ChEBI" id="CHEBI:74495"/>
        <dbReference type="ChEBI" id="CHEBI:82748"/>
        <dbReference type="EC" id="2.1.1.198"/>
    </reaction>
</comment>
<dbReference type="Proteomes" id="UP001501126">
    <property type="component" value="Unassembled WGS sequence"/>
</dbReference>
<keyword evidence="3 6" id="KW-0489">Methyltransferase</keyword>
<name>A0ABP3Y0F8_9FLAO</name>